<dbReference type="Proteomes" id="UP000253919">
    <property type="component" value="Unassembled WGS sequence"/>
</dbReference>
<feature type="domain" description="NodB homology" evidence="3">
    <location>
        <begin position="31"/>
        <end position="249"/>
    </location>
</feature>
<dbReference type="PANTHER" id="PTHR34216:SF11">
    <property type="entry name" value="CHITOOLIGOSACCHARIDE DEACETYLASE"/>
    <property type="match status" value="1"/>
</dbReference>
<dbReference type="GO" id="GO:0016810">
    <property type="term" value="F:hydrolase activity, acting on carbon-nitrogen (but not peptide) bonds"/>
    <property type="evidence" value="ECO:0007669"/>
    <property type="project" value="InterPro"/>
</dbReference>
<dbReference type="InterPro" id="IPR011330">
    <property type="entry name" value="Glyco_hydro/deAcase_b/a-brl"/>
</dbReference>
<dbReference type="EC" id="3.1.1.53" evidence="4"/>
<dbReference type="AlphaFoldDB" id="A0A369QEH9"/>
<gene>
    <name evidence="4" type="primary">siaE</name>
    <name evidence="4" type="ORF">AHMF7616_00227</name>
</gene>
<dbReference type="RefSeq" id="WP_115371215.1">
    <property type="nucleotide sequence ID" value="NZ_QASA01000001.1"/>
</dbReference>
<dbReference type="Pfam" id="PF01522">
    <property type="entry name" value="Polysacc_deac_1"/>
    <property type="match status" value="1"/>
</dbReference>
<dbReference type="OrthoDB" id="9806342at2"/>
<keyword evidence="5" id="KW-1185">Reference proteome</keyword>
<dbReference type="Gene3D" id="3.20.20.370">
    <property type="entry name" value="Glycoside hydrolase/deacetylase"/>
    <property type="match status" value="1"/>
</dbReference>
<organism evidence="4 5">
    <name type="scientific">Adhaeribacter pallidiroseus</name>
    <dbReference type="NCBI Taxonomy" id="2072847"/>
    <lineage>
        <taxon>Bacteria</taxon>
        <taxon>Pseudomonadati</taxon>
        <taxon>Bacteroidota</taxon>
        <taxon>Cytophagia</taxon>
        <taxon>Cytophagales</taxon>
        <taxon>Hymenobacteraceae</taxon>
        <taxon>Adhaeribacter</taxon>
    </lineage>
</organism>
<dbReference type="GO" id="GO:0005975">
    <property type="term" value="P:carbohydrate metabolic process"/>
    <property type="evidence" value="ECO:0007669"/>
    <property type="project" value="InterPro"/>
</dbReference>
<feature type="chain" id="PRO_5017058302" evidence="2">
    <location>
        <begin position="21"/>
        <end position="267"/>
    </location>
</feature>
<evidence type="ECO:0000313" key="4">
    <source>
        <dbReference type="EMBL" id="RDC61647.1"/>
    </source>
</evidence>
<dbReference type="CDD" id="cd10967">
    <property type="entry name" value="CE4_GLA_like_6s"/>
    <property type="match status" value="1"/>
</dbReference>
<keyword evidence="4" id="KW-0378">Hydrolase</keyword>
<dbReference type="InterPro" id="IPR051398">
    <property type="entry name" value="Polysacch_Deacetylase"/>
</dbReference>
<name>A0A369QEH9_9BACT</name>
<evidence type="ECO:0000256" key="1">
    <source>
        <dbReference type="ARBA" id="ARBA00022729"/>
    </source>
</evidence>
<dbReference type="GO" id="GO:0001681">
    <property type="term" value="F:sialate O-acetylesterase activity"/>
    <property type="evidence" value="ECO:0007669"/>
    <property type="project" value="UniProtKB-EC"/>
</dbReference>
<protein>
    <submittedName>
        <fullName evidence="4">Sialate O-acetylesterase</fullName>
        <ecNumber evidence="4">3.1.1.53</ecNumber>
    </submittedName>
</protein>
<dbReference type="SUPFAM" id="SSF88713">
    <property type="entry name" value="Glycoside hydrolase/deacetylase"/>
    <property type="match status" value="1"/>
</dbReference>
<dbReference type="InterPro" id="IPR002509">
    <property type="entry name" value="NODB_dom"/>
</dbReference>
<accession>A0A369QEH9</accession>
<keyword evidence="1 2" id="KW-0732">Signal</keyword>
<comment type="caution">
    <text evidence="4">The sequence shown here is derived from an EMBL/GenBank/DDBJ whole genome shotgun (WGS) entry which is preliminary data.</text>
</comment>
<evidence type="ECO:0000313" key="5">
    <source>
        <dbReference type="Proteomes" id="UP000253919"/>
    </source>
</evidence>
<dbReference type="PANTHER" id="PTHR34216">
    <property type="match status" value="1"/>
</dbReference>
<evidence type="ECO:0000256" key="2">
    <source>
        <dbReference type="SAM" id="SignalP"/>
    </source>
</evidence>
<evidence type="ECO:0000259" key="3">
    <source>
        <dbReference type="PROSITE" id="PS51677"/>
    </source>
</evidence>
<proteinExistence type="predicted"/>
<feature type="signal peptide" evidence="2">
    <location>
        <begin position="1"/>
        <end position="20"/>
    </location>
</feature>
<sequence length="267" mass="29477">MNKLITLSVLLILVAFAVQAQSNLLREGKKCTVVLTYDDGLKVHLTYVLPALDSLGLKATFYLSDYFGGLQAQIPTWRAAAAKGHELGNHTIHHPCDGSLPGRAFVKPDYDLSKYTAARITDEIQSMNTLLYAIDGKTRRTFAYPCGDTKINGMEYLASLRKEFVGARGVSAGLQPLAKVNLYNINCFVANGQTGKELIEQVKQAEAQGGLLVFLFHGVGGEHSLNVSLPAHRQLLRYLKQHEKTIWIAPVLEVATVVEQQQKRLKE</sequence>
<dbReference type="PROSITE" id="PS51677">
    <property type="entry name" value="NODB"/>
    <property type="match status" value="1"/>
</dbReference>
<reference evidence="4 5" key="1">
    <citation type="submission" date="2018-04" db="EMBL/GenBank/DDBJ databases">
        <title>Adhaeribacter sp. HMF7616 genome sequencing and assembly.</title>
        <authorList>
            <person name="Kang H."/>
            <person name="Kang J."/>
            <person name="Cha I."/>
            <person name="Kim H."/>
            <person name="Joh K."/>
        </authorList>
    </citation>
    <scope>NUCLEOTIDE SEQUENCE [LARGE SCALE GENOMIC DNA]</scope>
    <source>
        <strain evidence="4 5">HMF7616</strain>
    </source>
</reference>
<dbReference type="EMBL" id="QASA01000001">
    <property type="protein sequence ID" value="RDC61647.1"/>
    <property type="molecule type" value="Genomic_DNA"/>
</dbReference>